<feature type="domain" description="CBS" evidence="8">
    <location>
        <begin position="265"/>
        <end position="322"/>
    </location>
</feature>
<dbReference type="InterPro" id="IPR005170">
    <property type="entry name" value="Transptr-assoc_dom"/>
</dbReference>
<dbReference type="InterPro" id="IPR044751">
    <property type="entry name" value="Ion_transp-like_CBS"/>
</dbReference>
<dbReference type="PANTHER" id="PTHR22777:SF32">
    <property type="entry name" value="UPF0053 INNER MEMBRANE PROTEIN YFJD"/>
    <property type="match status" value="1"/>
</dbReference>
<keyword evidence="7" id="KW-1133">Transmembrane helix</keyword>
<dbReference type="Pfam" id="PF00571">
    <property type="entry name" value="CBS"/>
    <property type="match status" value="2"/>
</dbReference>
<gene>
    <name evidence="9" type="ORF">IFJ97_01895</name>
</gene>
<sequence length="421" mass="46502">MRADLAAWLNHPVTVALVVTIMAILFAASELLLRSLAELGNVRFQGILEENPNLFRGRTGVQVSHIIDVGRWLQLALLGGMWLVMWRFPGVAGGEKLAVAIALPVVLISAAHFIFRPLSEDMITVLLRFVGPLATPLVSVLVRRGPSVAPPPPEDDEEEASEAEIQAYLEAGEEAGIFEGEEGEFVESLVDFFDTVVREVMTPRTEMVAVSDETSFRDMLRAFAESHKSRIPVYQETIDRIVGVVHVKNLVEHRLEGGEPKVAELARECLVVPESKPLGELLRDFQQEFQQMAIVVDEYGGTSGLVTLEDILEEIVGEIEDEHDPKSPPEWQEIGPGVYRLQGRALLEVLEELLGVEVDEDDVDTVGGLVFARHGTVPETGTEVVDEIHGLEFTVDEMDERRIVSVTARKMDVDSDVDVAE</sequence>
<organism evidence="9 10">
    <name type="scientific">Candidatus Sulfomarinibacter kjeldsenii</name>
    <dbReference type="NCBI Taxonomy" id="2885994"/>
    <lineage>
        <taxon>Bacteria</taxon>
        <taxon>Pseudomonadati</taxon>
        <taxon>Acidobacteriota</taxon>
        <taxon>Thermoanaerobaculia</taxon>
        <taxon>Thermoanaerobaculales</taxon>
        <taxon>Candidatus Sulfomarinibacteraceae</taxon>
        <taxon>Candidatus Sulfomarinibacter</taxon>
    </lineage>
</organism>
<feature type="domain" description="CBS" evidence="8">
    <location>
        <begin position="201"/>
        <end position="261"/>
    </location>
</feature>
<keyword evidence="4" id="KW-0677">Repeat</keyword>
<dbReference type="SMART" id="SM01091">
    <property type="entry name" value="CorC_HlyC"/>
    <property type="match status" value="1"/>
</dbReference>
<evidence type="ECO:0000259" key="8">
    <source>
        <dbReference type="PROSITE" id="PS51371"/>
    </source>
</evidence>
<dbReference type="EMBL" id="JACXWA010000031">
    <property type="protein sequence ID" value="MBD3870095.1"/>
    <property type="molecule type" value="Genomic_DNA"/>
</dbReference>
<keyword evidence="3" id="KW-1003">Cell membrane</keyword>
<evidence type="ECO:0000256" key="4">
    <source>
        <dbReference type="ARBA" id="ARBA00022737"/>
    </source>
</evidence>
<name>A0A8J7C345_9BACT</name>
<dbReference type="AlphaFoldDB" id="A0A8J7C345"/>
<accession>A0A8J7C345</accession>
<evidence type="ECO:0000256" key="5">
    <source>
        <dbReference type="ARBA" id="ARBA00023122"/>
    </source>
</evidence>
<dbReference type="SMART" id="SM00116">
    <property type="entry name" value="CBS"/>
    <property type="match status" value="2"/>
</dbReference>
<comment type="subcellular location">
    <subcellularLocation>
        <location evidence="1">Cell membrane</location>
        <topology evidence="1">Multi-pass membrane protein</topology>
    </subcellularLocation>
</comment>
<dbReference type="Proteomes" id="UP000598633">
    <property type="component" value="Unassembled WGS sequence"/>
</dbReference>
<dbReference type="FunFam" id="3.10.580.10:FF:000002">
    <property type="entry name" value="Magnesium/cobalt efflux protein CorC"/>
    <property type="match status" value="1"/>
</dbReference>
<dbReference type="PANTHER" id="PTHR22777">
    <property type="entry name" value="HEMOLYSIN-RELATED"/>
    <property type="match status" value="1"/>
</dbReference>
<evidence type="ECO:0000256" key="2">
    <source>
        <dbReference type="ARBA" id="ARBA00006337"/>
    </source>
</evidence>
<dbReference type="GO" id="GO:0050660">
    <property type="term" value="F:flavin adenine dinucleotide binding"/>
    <property type="evidence" value="ECO:0007669"/>
    <property type="project" value="InterPro"/>
</dbReference>
<evidence type="ECO:0000313" key="9">
    <source>
        <dbReference type="EMBL" id="MBD3870095.1"/>
    </source>
</evidence>
<evidence type="ECO:0000313" key="10">
    <source>
        <dbReference type="Proteomes" id="UP000598633"/>
    </source>
</evidence>
<evidence type="ECO:0000256" key="3">
    <source>
        <dbReference type="ARBA" id="ARBA00022475"/>
    </source>
</evidence>
<reference evidence="9 10" key="1">
    <citation type="submission" date="2020-08" db="EMBL/GenBank/DDBJ databases">
        <title>Acidobacteriota in marine sediments use diverse sulfur dissimilation pathways.</title>
        <authorList>
            <person name="Wasmund K."/>
        </authorList>
    </citation>
    <scope>NUCLEOTIDE SEQUENCE [LARGE SCALE GENOMIC DNA]</scope>
    <source>
        <strain evidence="9">MAG AM3-A</strain>
    </source>
</reference>
<protein>
    <submittedName>
        <fullName evidence="9">HlyC/CorC family transporter</fullName>
    </submittedName>
</protein>
<comment type="caution">
    <text evidence="9">The sequence shown here is derived from an EMBL/GenBank/DDBJ whole genome shotgun (WGS) entry which is preliminary data.</text>
</comment>
<keyword evidence="7" id="KW-0472">Membrane</keyword>
<comment type="similarity">
    <text evidence="2">Belongs to the UPF0053 family.</text>
</comment>
<dbReference type="SUPFAM" id="SSF56176">
    <property type="entry name" value="FAD-binding/transporter-associated domain-like"/>
    <property type="match status" value="1"/>
</dbReference>
<dbReference type="Gene3D" id="3.10.580.10">
    <property type="entry name" value="CBS-domain"/>
    <property type="match status" value="1"/>
</dbReference>
<evidence type="ECO:0000256" key="1">
    <source>
        <dbReference type="ARBA" id="ARBA00004651"/>
    </source>
</evidence>
<dbReference type="SUPFAM" id="SSF54631">
    <property type="entry name" value="CBS-domain pair"/>
    <property type="match status" value="1"/>
</dbReference>
<dbReference type="Gene3D" id="3.30.465.10">
    <property type="match status" value="1"/>
</dbReference>
<dbReference type="CDD" id="cd04590">
    <property type="entry name" value="CBS_pair_CorC_HlyC_assoc"/>
    <property type="match status" value="1"/>
</dbReference>
<dbReference type="PROSITE" id="PS51371">
    <property type="entry name" value="CBS"/>
    <property type="match status" value="2"/>
</dbReference>
<keyword evidence="7" id="KW-0812">Transmembrane</keyword>
<dbReference type="InterPro" id="IPR046342">
    <property type="entry name" value="CBS_dom_sf"/>
</dbReference>
<dbReference type="InterPro" id="IPR036318">
    <property type="entry name" value="FAD-bd_PCMH-like_sf"/>
</dbReference>
<proteinExistence type="inferred from homology"/>
<dbReference type="InterPro" id="IPR000644">
    <property type="entry name" value="CBS_dom"/>
</dbReference>
<feature type="transmembrane region" description="Helical" evidence="7">
    <location>
        <begin position="12"/>
        <end position="33"/>
    </location>
</feature>
<evidence type="ECO:0000256" key="6">
    <source>
        <dbReference type="PROSITE-ProRule" id="PRU00703"/>
    </source>
</evidence>
<dbReference type="InterPro" id="IPR016169">
    <property type="entry name" value="FAD-bd_PCMH_sub2"/>
</dbReference>
<dbReference type="Pfam" id="PF03471">
    <property type="entry name" value="CorC_HlyC"/>
    <property type="match status" value="1"/>
</dbReference>
<dbReference type="GO" id="GO:0005886">
    <property type="term" value="C:plasma membrane"/>
    <property type="evidence" value="ECO:0007669"/>
    <property type="project" value="UniProtKB-SubCell"/>
</dbReference>
<evidence type="ECO:0000256" key="7">
    <source>
        <dbReference type="SAM" id="Phobius"/>
    </source>
</evidence>
<keyword evidence="5 6" id="KW-0129">CBS domain</keyword>